<feature type="transmembrane region" description="Helical" evidence="1">
    <location>
        <begin position="28"/>
        <end position="45"/>
    </location>
</feature>
<evidence type="ECO:0000256" key="1">
    <source>
        <dbReference type="SAM" id="Phobius"/>
    </source>
</evidence>
<reference evidence="2 3" key="1">
    <citation type="journal article" date="2016" name="Nat. Commun.">
        <title>Thousands of microbial genomes shed light on interconnected biogeochemical processes in an aquifer system.</title>
        <authorList>
            <person name="Anantharaman K."/>
            <person name="Brown C.T."/>
            <person name="Hug L.A."/>
            <person name="Sharon I."/>
            <person name="Castelle C.J."/>
            <person name="Probst A.J."/>
            <person name="Thomas B.C."/>
            <person name="Singh A."/>
            <person name="Wilkins M.J."/>
            <person name="Karaoz U."/>
            <person name="Brodie E.L."/>
            <person name="Williams K.H."/>
            <person name="Hubbard S.S."/>
            <person name="Banfield J.F."/>
        </authorList>
    </citation>
    <scope>NUCLEOTIDE SEQUENCE [LARGE SCALE GENOMIC DNA]</scope>
</reference>
<sequence>MINNNLKKDGRALIDVARDTISLNRMKKLIVTLIVVLIFLAIILGRQNAVAPIVENDETIELTGEVAAGFYTWEFVEGAVATTTGIPKTAVILKAGTKVYSAGTYEGTCFDVTASTSAWILLEGEMAGAICWWAGGGTELGVFTENGKQVVKKGELDEGSDEVPGTRGNFVTQFEIE</sequence>
<dbReference type="AlphaFoldDB" id="A0A1G2N9W4"/>
<name>A0A1G2N9W4_9BACT</name>
<protein>
    <submittedName>
        <fullName evidence="2">Uncharacterized protein</fullName>
    </submittedName>
</protein>
<organism evidence="2 3">
    <name type="scientific">Candidatus Taylorbacteria bacterium RIFCSPLOWO2_01_FULL_45_15b</name>
    <dbReference type="NCBI Taxonomy" id="1802319"/>
    <lineage>
        <taxon>Bacteria</taxon>
        <taxon>Candidatus Tayloriibacteriota</taxon>
    </lineage>
</organism>
<accession>A0A1G2N9W4</accession>
<dbReference type="EMBL" id="MHRX01000037">
    <property type="protein sequence ID" value="OHA32914.1"/>
    <property type="molecule type" value="Genomic_DNA"/>
</dbReference>
<evidence type="ECO:0000313" key="2">
    <source>
        <dbReference type="EMBL" id="OHA32914.1"/>
    </source>
</evidence>
<gene>
    <name evidence="2" type="ORF">A2928_04475</name>
</gene>
<keyword evidence="1" id="KW-0812">Transmembrane</keyword>
<proteinExistence type="predicted"/>
<dbReference type="Proteomes" id="UP000176221">
    <property type="component" value="Unassembled WGS sequence"/>
</dbReference>
<keyword evidence="1" id="KW-0472">Membrane</keyword>
<keyword evidence="1" id="KW-1133">Transmembrane helix</keyword>
<evidence type="ECO:0000313" key="3">
    <source>
        <dbReference type="Proteomes" id="UP000176221"/>
    </source>
</evidence>
<comment type="caution">
    <text evidence="2">The sequence shown here is derived from an EMBL/GenBank/DDBJ whole genome shotgun (WGS) entry which is preliminary data.</text>
</comment>